<protein>
    <submittedName>
        <fullName evidence="2">Multidrug resistance protein MdtC</fullName>
    </submittedName>
</protein>
<dbReference type="Pfam" id="PF00873">
    <property type="entry name" value="ACR_tran"/>
    <property type="match status" value="1"/>
</dbReference>
<keyword evidence="3" id="KW-1185">Reference proteome</keyword>
<proteinExistence type="predicted"/>
<organism evidence="2 3">
    <name type="scientific">Clostridium puniceum</name>
    <dbReference type="NCBI Taxonomy" id="29367"/>
    <lineage>
        <taxon>Bacteria</taxon>
        <taxon>Bacillati</taxon>
        <taxon>Bacillota</taxon>
        <taxon>Clostridia</taxon>
        <taxon>Eubacteriales</taxon>
        <taxon>Clostridiaceae</taxon>
        <taxon>Clostridium</taxon>
    </lineage>
</organism>
<feature type="transmembrane region" description="Helical" evidence="1">
    <location>
        <begin position="903"/>
        <end position="927"/>
    </location>
</feature>
<sequence length="1064" mass="115113">MNLIKTSIKRPLTIIMAFLVVIMFGYIGYVKMPADLMPKMEIPVVSIQTVWQGAGPTDIDEQISEKIEEKVSGVSKVKQTQAISQESVSVVVVQFEYGTNINDIIDDVKSKVDEVQHSLPDEAEKSTVLKLDINSGSIGSLVITGGKAPEDLMKYAEDVVQNRVKAADGVTQADIKGGEKSQVNITADPAVLSSYGVSLSTIKNTLAGSNKTFPYGTITQGEDKITLRGMDELKSLEDIKQIQISTNKGQSVRLDQVCNVEYGKADKKDIYRYNGTESLVIDVNKQQDANTIKVMEEVKKAAAELNKQNPQYNITIANDSSDYIQTSIKNVMSEIFVSSLIAFLVILVFLKTVRASAVVALGIPTSIVGTLAVLYFTGETLNIVTLSSLVISVGLVVDNSIVVIENIFKYRKNKELSNEEAALQGTKTVTSAITGSTLTIICVFLPIMFTDGLTKIMFGALAKTLISALTISLIVAVTLVPSVFNKLSGGKNSAKLEEKPSPIFDKISEFYKKLIDKSLKHKKLVVILSTALFIVSLAGVPFIGMDFMPASDKGKLSIAITLPQGLDLKPSDYYVSMAEEKISDIPEIKTVITSLITSGNSTKSTNTANINVELVEKKERKKSTAQVEKEIIERMSTVPDCKIKVSLDSGMMGGGSSGADFSLTVKGEDLDTLDILAKQIEEKLAGVNGLRNIETSIADTSQEAQFTIDKQKANQYGINASSIGSLLNTAIGGSSVTKAKINDYDVDVNLKFKDSSINSIEDIKQIKVISKTGEEVPLGNIANIEMKEGLKKISRSDRDYSISVSATLSGVDAGTASKLAMAEINKLDIPKDYEVSFGGNTQSMNESMSGLVFAMAIAIILVYMVMVAQFESFSKPVIIMTCIPYAFVGVIVALLITRISLSIVGMLGVVLLMGIVVNHGIVMIDYIEQLRHSMKAPIEEIVAKGAAVRLRPVLMTVLTASLGMVPTALALEEGGEMMQPLAVVIIGGLTVSTLVTLVLIPVIYVIFDNLEKKFGKKIHNITGKISGKYGQFKKEKISPKFDEVLGNNVEPKTIDMEKEQDSLK</sequence>
<feature type="transmembrane region" description="Helical" evidence="1">
    <location>
        <begin position="877"/>
        <end position="897"/>
    </location>
</feature>
<feature type="transmembrane region" description="Helical" evidence="1">
    <location>
        <begin position="948"/>
        <end position="969"/>
    </location>
</feature>
<dbReference type="Proteomes" id="UP000190890">
    <property type="component" value="Unassembled WGS sequence"/>
</dbReference>
<dbReference type="Gene3D" id="3.30.70.1320">
    <property type="entry name" value="Multidrug efflux transporter AcrB pore domain like"/>
    <property type="match status" value="1"/>
</dbReference>
<keyword evidence="1" id="KW-0472">Membrane</keyword>
<dbReference type="EMBL" id="LZZM01000011">
    <property type="protein sequence ID" value="OOM82432.1"/>
    <property type="molecule type" value="Genomic_DNA"/>
</dbReference>
<feature type="transmembrane region" description="Helical" evidence="1">
    <location>
        <begin position="331"/>
        <end position="350"/>
    </location>
</feature>
<gene>
    <name evidence="2" type="primary">mdtC_1</name>
    <name evidence="2" type="ORF">CLPUN_01340</name>
</gene>
<dbReference type="Gene3D" id="3.30.70.1430">
    <property type="entry name" value="Multidrug efflux transporter AcrB pore domain"/>
    <property type="match status" value="2"/>
</dbReference>
<dbReference type="Gene3D" id="1.20.1640.10">
    <property type="entry name" value="Multidrug efflux transporter AcrB transmembrane domain"/>
    <property type="match status" value="2"/>
</dbReference>
<dbReference type="GO" id="GO:0042910">
    <property type="term" value="F:xenobiotic transmembrane transporter activity"/>
    <property type="evidence" value="ECO:0007669"/>
    <property type="project" value="TreeGrafter"/>
</dbReference>
<feature type="transmembrane region" description="Helical" evidence="1">
    <location>
        <begin position="12"/>
        <end position="30"/>
    </location>
</feature>
<evidence type="ECO:0000256" key="1">
    <source>
        <dbReference type="SAM" id="Phobius"/>
    </source>
</evidence>
<dbReference type="Gene3D" id="3.30.2090.10">
    <property type="entry name" value="Multidrug efflux transporter AcrB TolC docking domain, DN and DC subdomains"/>
    <property type="match status" value="2"/>
</dbReference>
<dbReference type="SUPFAM" id="SSF82714">
    <property type="entry name" value="Multidrug efflux transporter AcrB TolC docking domain, DN and DC subdomains"/>
    <property type="match status" value="2"/>
</dbReference>
<feature type="transmembrane region" description="Helical" evidence="1">
    <location>
        <begin position="850"/>
        <end position="870"/>
    </location>
</feature>
<dbReference type="OrthoDB" id="9757876at2"/>
<dbReference type="SUPFAM" id="SSF82693">
    <property type="entry name" value="Multidrug efflux transporter AcrB pore domain, PN1, PN2, PC1 and PC2 subdomains"/>
    <property type="match status" value="3"/>
</dbReference>
<dbReference type="InterPro" id="IPR001036">
    <property type="entry name" value="Acrflvin-R"/>
</dbReference>
<dbReference type="RefSeq" id="WP_077845461.1">
    <property type="nucleotide sequence ID" value="NZ_LZZM01000011.1"/>
</dbReference>
<accession>A0A1S8TXX0</accession>
<dbReference type="GO" id="GO:0005886">
    <property type="term" value="C:plasma membrane"/>
    <property type="evidence" value="ECO:0007669"/>
    <property type="project" value="TreeGrafter"/>
</dbReference>
<feature type="transmembrane region" description="Helical" evidence="1">
    <location>
        <begin position="981"/>
        <end position="1007"/>
    </location>
</feature>
<keyword evidence="1" id="KW-0812">Transmembrane</keyword>
<feature type="transmembrane region" description="Helical" evidence="1">
    <location>
        <begin position="461"/>
        <end position="484"/>
    </location>
</feature>
<dbReference type="PANTHER" id="PTHR32063:SF0">
    <property type="entry name" value="SWARMING MOTILITY PROTEIN SWRC"/>
    <property type="match status" value="1"/>
</dbReference>
<feature type="transmembrane region" description="Helical" evidence="1">
    <location>
        <begin position="383"/>
        <end position="408"/>
    </location>
</feature>
<dbReference type="InterPro" id="IPR027463">
    <property type="entry name" value="AcrB_DN_DC_subdom"/>
</dbReference>
<dbReference type="Gene3D" id="3.30.70.1440">
    <property type="entry name" value="Multidrug efflux transporter AcrB pore domain"/>
    <property type="match status" value="1"/>
</dbReference>
<reference evidence="2 3" key="1">
    <citation type="submission" date="2016-05" db="EMBL/GenBank/DDBJ databases">
        <title>Microbial solvent formation.</title>
        <authorList>
            <person name="Poehlein A."/>
            <person name="Montoya Solano J.D."/>
            <person name="Flitsch S."/>
            <person name="Krabben P."/>
            <person name="Duerre P."/>
            <person name="Daniel R."/>
        </authorList>
    </citation>
    <scope>NUCLEOTIDE SEQUENCE [LARGE SCALE GENOMIC DNA]</scope>
    <source>
        <strain evidence="2 3">DSM 2619</strain>
    </source>
</reference>
<name>A0A1S8TXX0_9CLOT</name>
<evidence type="ECO:0000313" key="2">
    <source>
        <dbReference type="EMBL" id="OOM82432.1"/>
    </source>
</evidence>
<feature type="transmembrane region" description="Helical" evidence="1">
    <location>
        <begin position="357"/>
        <end position="377"/>
    </location>
</feature>
<dbReference type="AlphaFoldDB" id="A0A1S8TXX0"/>
<dbReference type="STRING" id="29367.CLPUN_01340"/>
<feature type="transmembrane region" description="Helical" evidence="1">
    <location>
        <begin position="429"/>
        <end position="449"/>
    </location>
</feature>
<keyword evidence="1" id="KW-1133">Transmembrane helix</keyword>
<feature type="transmembrane region" description="Helical" evidence="1">
    <location>
        <begin position="524"/>
        <end position="545"/>
    </location>
</feature>
<dbReference type="PRINTS" id="PR00702">
    <property type="entry name" value="ACRIFLAVINRP"/>
</dbReference>
<comment type="caution">
    <text evidence="2">The sequence shown here is derived from an EMBL/GenBank/DDBJ whole genome shotgun (WGS) entry which is preliminary data.</text>
</comment>
<dbReference type="PANTHER" id="PTHR32063">
    <property type="match status" value="1"/>
</dbReference>
<dbReference type="SUPFAM" id="SSF82866">
    <property type="entry name" value="Multidrug efflux transporter AcrB transmembrane domain"/>
    <property type="match status" value="2"/>
</dbReference>
<evidence type="ECO:0000313" key="3">
    <source>
        <dbReference type="Proteomes" id="UP000190890"/>
    </source>
</evidence>